<dbReference type="SMART" id="SM00822">
    <property type="entry name" value="PKS_KR"/>
    <property type="match status" value="1"/>
</dbReference>
<dbReference type="InterPro" id="IPR057326">
    <property type="entry name" value="KR_dom"/>
</dbReference>
<dbReference type="GO" id="GO:0016616">
    <property type="term" value="F:oxidoreductase activity, acting on the CH-OH group of donors, NAD or NADP as acceptor"/>
    <property type="evidence" value="ECO:0007669"/>
    <property type="project" value="UniProtKB-ARBA"/>
</dbReference>
<gene>
    <name evidence="4" type="ORF">A3C93_02325</name>
</gene>
<name>A0A1G2DDP2_9BACT</name>
<dbReference type="Gene3D" id="3.40.50.720">
    <property type="entry name" value="NAD(P)-binding Rossmann-like Domain"/>
    <property type="match status" value="1"/>
</dbReference>
<comment type="caution">
    <text evidence="4">The sequence shown here is derived from an EMBL/GenBank/DDBJ whole genome shotgun (WGS) entry which is preliminary data.</text>
</comment>
<dbReference type="AlphaFoldDB" id="A0A1G2DDP2"/>
<feature type="domain" description="Ketoreductase" evidence="3">
    <location>
        <begin position="6"/>
        <end position="183"/>
    </location>
</feature>
<dbReference type="PRINTS" id="PR00080">
    <property type="entry name" value="SDRFAMILY"/>
</dbReference>
<proteinExistence type="inferred from homology"/>
<dbReference type="FunFam" id="3.40.50.720:FF:000173">
    <property type="entry name" value="3-oxoacyl-[acyl-carrier protein] reductase"/>
    <property type="match status" value="1"/>
</dbReference>
<dbReference type="InterPro" id="IPR020904">
    <property type="entry name" value="Sc_DH/Rdtase_CS"/>
</dbReference>
<evidence type="ECO:0000313" key="4">
    <source>
        <dbReference type="EMBL" id="OGZ11749.1"/>
    </source>
</evidence>
<dbReference type="PROSITE" id="PS00061">
    <property type="entry name" value="ADH_SHORT"/>
    <property type="match status" value="1"/>
</dbReference>
<dbReference type="SUPFAM" id="SSF51735">
    <property type="entry name" value="NAD(P)-binding Rossmann-fold domains"/>
    <property type="match status" value="1"/>
</dbReference>
<reference evidence="4 5" key="1">
    <citation type="journal article" date="2016" name="Nat. Commun.">
        <title>Thousands of microbial genomes shed light on interconnected biogeochemical processes in an aquifer system.</title>
        <authorList>
            <person name="Anantharaman K."/>
            <person name="Brown C.T."/>
            <person name="Hug L.A."/>
            <person name="Sharon I."/>
            <person name="Castelle C.J."/>
            <person name="Probst A.J."/>
            <person name="Thomas B.C."/>
            <person name="Singh A."/>
            <person name="Wilkins M.J."/>
            <person name="Karaoz U."/>
            <person name="Brodie E.L."/>
            <person name="Williams K.H."/>
            <person name="Hubbard S.S."/>
            <person name="Banfield J.F."/>
        </authorList>
    </citation>
    <scope>NUCLEOTIDE SEQUENCE [LARGE SCALE GENOMIC DNA]</scope>
</reference>
<dbReference type="GO" id="GO:0048038">
    <property type="term" value="F:quinone binding"/>
    <property type="evidence" value="ECO:0007669"/>
    <property type="project" value="TreeGrafter"/>
</dbReference>
<dbReference type="Proteomes" id="UP000178636">
    <property type="component" value="Unassembled WGS sequence"/>
</dbReference>
<dbReference type="Pfam" id="PF13561">
    <property type="entry name" value="adh_short_C2"/>
    <property type="match status" value="1"/>
</dbReference>
<dbReference type="PRINTS" id="PR00081">
    <property type="entry name" value="GDHRDH"/>
</dbReference>
<accession>A0A1G2DDP2</accession>
<organism evidence="4 5">
    <name type="scientific">Candidatus Lloydbacteria bacterium RIFCSPHIGHO2_02_FULL_54_17</name>
    <dbReference type="NCBI Taxonomy" id="1798664"/>
    <lineage>
        <taxon>Bacteria</taxon>
        <taxon>Candidatus Lloydiibacteriota</taxon>
    </lineage>
</organism>
<dbReference type="STRING" id="1798664.A3C93_02325"/>
<dbReference type="PANTHER" id="PTHR42760">
    <property type="entry name" value="SHORT-CHAIN DEHYDROGENASES/REDUCTASES FAMILY MEMBER"/>
    <property type="match status" value="1"/>
</dbReference>
<dbReference type="InterPro" id="IPR036291">
    <property type="entry name" value="NAD(P)-bd_dom_sf"/>
</dbReference>
<evidence type="ECO:0000256" key="1">
    <source>
        <dbReference type="ARBA" id="ARBA00006484"/>
    </source>
</evidence>
<protein>
    <recommendedName>
        <fullName evidence="3">Ketoreductase domain-containing protein</fullName>
    </recommendedName>
</protein>
<evidence type="ECO:0000259" key="3">
    <source>
        <dbReference type="SMART" id="SM00822"/>
    </source>
</evidence>
<keyword evidence="2" id="KW-0560">Oxidoreductase</keyword>
<sequence>MRLYGKTAIITGGAQGIGRAIAERFSNEGAVVIIGDTSILNPSFATSDGTTTKVVYSHPLNVTDPKSIAELMEAVLRMFGRVNVLVNNAGIIRDNLLTKMSDEDFDAVIDVNFRGVKRMTQAVVPSMIAQKSGVILSASSVVAGGNVGQTNYAASKAAVESMTQTWAREFGRYGIRANAVAPGFTETQMVLGIPEDIKERFLKKIPLGRYAKPEEIAAVYAFLASDDASYITGATIGVNGGFSV</sequence>
<evidence type="ECO:0000256" key="2">
    <source>
        <dbReference type="ARBA" id="ARBA00023002"/>
    </source>
</evidence>
<dbReference type="GO" id="GO:0006633">
    <property type="term" value="P:fatty acid biosynthetic process"/>
    <property type="evidence" value="ECO:0007669"/>
    <property type="project" value="TreeGrafter"/>
</dbReference>
<dbReference type="EMBL" id="MHLO01000029">
    <property type="protein sequence ID" value="OGZ11749.1"/>
    <property type="molecule type" value="Genomic_DNA"/>
</dbReference>
<evidence type="ECO:0000313" key="5">
    <source>
        <dbReference type="Proteomes" id="UP000178636"/>
    </source>
</evidence>
<comment type="similarity">
    <text evidence="1">Belongs to the short-chain dehydrogenases/reductases (SDR) family.</text>
</comment>
<dbReference type="InterPro" id="IPR002347">
    <property type="entry name" value="SDR_fam"/>
</dbReference>
<dbReference type="PANTHER" id="PTHR42760:SF83">
    <property type="entry name" value="(3R)-3-HYDROXYACYL-COA DEHYDROGENASE"/>
    <property type="match status" value="1"/>
</dbReference>